<dbReference type="EMBL" id="LAZR01005386">
    <property type="protein sequence ID" value="KKN00360.1"/>
    <property type="molecule type" value="Genomic_DNA"/>
</dbReference>
<accession>A0A0F9LZ41</accession>
<reference evidence="1" key="1">
    <citation type="journal article" date="2015" name="Nature">
        <title>Complex archaea that bridge the gap between prokaryotes and eukaryotes.</title>
        <authorList>
            <person name="Spang A."/>
            <person name="Saw J.H."/>
            <person name="Jorgensen S.L."/>
            <person name="Zaremba-Niedzwiedzka K."/>
            <person name="Martijn J."/>
            <person name="Lind A.E."/>
            <person name="van Eijk R."/>
            <person name="Schleper C."/>
            <person name="Guy L."/>
            <person name="Ettema T.J."/>
        </authorList>
    </citation>
    <scope>NUCLEOTIDE SEQUENCE</scope>
</reference>
<gene>
    <name evidence="1" type="ORF">LCGC14_1138640</name>
</gene>
<feature type="non-terminal residue" evidence="1">
    <location>
        <position position="33"/>
    </location>
</feature>
<organism evidence="1">
    <name type="scientific">marine sediment metagenome</name>
    <dbReference type="NCBI Taxonomy" id="412755"/>
    <lineage>
        <taxon>unclassified sequences</taxon>
        <taxon>metagenomes</taxon>
        <taxon>ecological metagenomes</taxon>
    </lineage>
</organism>
<comment type="caution">
    <text evidence="1">The sequence shown here is derived from an EMBL/GenBank/DDBJ whole genome shotgun (WGS) entry which is preliminary data.</text>
</comment>
<evidence type="ECO:0000313" key="1">
    <source>
        <dbReference type="EMBL" id="KKN00360.1"/>
    </source>
</evidence>
<sequence>MADYQAPLRDMRFILNEVFDVPTLWASLPKVAE</sequence>
<dbReference type="AlphaFoldDB" id="A0A0F9LZ41"/>
<protein>
    <submittedName>
        <fullName evidence="1">Uncharacterized protein</fullName>
    </submittedName>
</protein>
<proteinExistence type="predicted"/>
<name>A0A0F9LZ41_9ZZZZ</name>